<reference evidence="1" key="1">
    <citation type="journal article" date="2018" name="Genome Biol.">
        <title>SKESA: strategic k-mer extension for scrupulous assemblies.</title>
        <authorList>
            <person name="Souvorov A."/>
            <person name="Agarwala R."/>
            <person name="Lipman D.J."/>
        </authorList>
    </citation>
    <scope>NUCLEOTIDE SEQUENCE</scope>
    <source>
        <strain evidence="1">MA.CK_97/00003274</strain>
    </source>
</reference>
<dbReference type="EMBL" id="DAAXPA010000012">
    <property type="protein sequence ID" value="HAG1965804.1"/>
    <property type="molecule type" value="Genomic_DNA"/>
</dbReference>
<comment type="caution">
    <text evidence="1">The sequence shown here is derived from an EMBL/GenBank/DDBJ whole genome shotgun (WGS) entry which is preliminary data.</text>
</comment>
<accession>A0A759MAW3</accession>
<name>A0A759MAW3_SALER</name>
<organism evidence="1">
    <name type="scientific">Salmonella enterica</name>
    <name type="common">Salmonella choleraesuis</name>
    <dbReference type="NCBI Taxonomy" id="28901"/>
    <lineage>
        <taxon>Bacteria</taxon>
        <taxon>Pseudomonadati</taxon>
        <taxon>Pseudomonadota</taxon>
        <taxon>Gammaproteobacteria</taxon>
        <taxon>Enterobacterales</taxon>
        <taxon>Enterobacteriaceae</taxon>
        <taxon>Salmonella</taxon>
    </lineage>
</organism>
<sequence>MGIYIKSPPPVPKLPEIEPLQMSGRFGAMNAGQLELITDFNTALVGFMYSKKAVPHIPDPSWPWGGVWTVSSEGTGMDGIRYLTSPLMDNEIVLQFLYSTANTLYSRVGFGRAGFTPWQTRWR</sequence>
<evidence type="ECO:0000313" key="1">
    <source>
        <dbReference type="EMBL" id="HAG1965804.1"/>
    </source>
</evidence>
<protein>
    <submittedName>
        <fullName evidence="1">Uncharacterized protein</fullName>
    </submittedName>
</protein>
<dbReference type="AlphaFoldDB" id="A0A759MAW3"/>
<gene>
    <name evidence="1" type="ORF">G8R56_004062</name>
</gene>
<reference evidence="1" key="2">
    <citation type="submission" date="2020-02" db="EMBL/GenBank/DDBJ databases">
        <authorList>
            <consortium name="NCBI Pathogen Detection Project"/>
        </authorList>
    </citation>
    <scope>NUCLEOTIDE SEQUENCE</scope>
    <source>
        <strain evidence="1">MA.CK_97/00003274</strain>
    </source>
</reference>
<proteinExistence type="predicted"/>